<dbReference type="InterPro" id="IPR007861">
    <property type="entry name" value="DNA_mismatch_repair_MutS_clamp"/>
</dbReference>
<dbReference type="Gene3D" id="3.30.420.110">
    <property type="entry name" value="MutS, connector domain"/>
    <property type="match status" value="1"/>
</dbReference>
<dbReference type="GO" id="GO:0003690">
    <property type="term" value="F:double-stranded DNA binding"/>
    <property type="evidence" value="ECO:0000318"/>
    <property type="project" value="GO_Central"/>
</dbReference>
<evidence type="ECO:0000256" key="8">
    <source>
        <dbReference type="ARBA" id="ARBA00056984"/>
    </source>
</evidence>
<evidence type="ECO:0000313" key="13">
    <source>
        <dbReference type="Ensembl" id="ENSGALP00010035753.1"/>
    </source>
</evidence>
<keyword evidence="10" id="KW-0539">Nucleus</keyword>
<dbReference type="InterPro" id="IPR007696">
    <property type="entry name" value="DNA_mismatch_repair_MutS_core"/>
</dbReference>
<dbReference type="PIRSF" id="PIRSF005813">
    <property type="entry name" value="MSH2"/>
    <property type="match status" value="1"/>
</dbReference>
<dbReference type="InterPro" id="IPR045076">
    <property type="entry name" value="MutS"/>
</dbReference>
<dbReference type="Pfam" id="PF05190">
    <property type="entry name" value="MutS_IV"/>
    <property type="match status" value="1"/>
</dbReference>
<dbReference type="GO" id="GO:0007131">
    <property type="term" value="P:reciprocal meiotic recombination"/>
    <property type="evidence" value="ECO:0000318"/>
    <property type="project" value="GO_Central"/>
</dbReference>
<dbReference type="GO" id="GO:0005634">
    <property type="term" value="C:nucleus"/>
    <property type="evidence" value="ECO:0000318"/>
    <property type="project" value="GO_Central"/>
</dbReference>
<dbReference type="SUPFAM" id="SSF53150">
    <property type="entry name" value="DNA repair protein MutS, domain II"/>
    <property type="match status" value="1"/>
</dbReference>
<keyword evidence="5" id="KW-0067">ATP-binding</keyword>
<evidence type="ECO:0000256" key="5">
    <source>
        <dbReference type="ARBA" id="ARBA00022840"/>
    </source>
</evidence>
<comment type="function">
    <text evidence="10">Component of the post-replicative DNA mismatch repair system (MMR).</text>
</comment>
<keyword evidence="10" id="KW-0234">DNA repair</keyword>
<dbReference type="SMR" id="A0A8V0ZXY0"/>
<dbReference type="AlphaFoldDB" id="A0A8V0ZXY0"/>
<accession>A0A8V0ZXY0</accession>
<feature type="domain" description="DNA mismatch repair proteins mutS family" evidence="12">
    <location>
        <begin position="750"/>
        <end position="766"/>
    </location>
</feature>
<dbReference type="PROSITE" id="PS00486">
    <property type="entry name" value="DNA_MISMATCH_REPAIR_2"/>
    <property type="match status" value="1"/>
</dbReference>
<dbReference type="GO" id="GO:0005713">
    <property type="term" value="C:recombination nodule"/>
    <property type="evidence" value="ECO:0007669"/>
    <property type="project" value="Ensembl"/>
</dbReference>
<feature type="region of interest" description="Disordered" evidence="11">
    <location>
        <begin position="64"/>
        <end position="86"/>
    </location>
</feature>
<dbReference type="Pfam" id="PF00488">
    <property type="entry name" value="MutS_V"/>
    <property type="match status" value="1"/>
</dbReference>
<proteinExistence type="inferred from homology"/>
<dbReference type="GO" id="GO:0001541">
    <property type="term" value="P:ovarian follicle development"/>
    <property type="evidence" value="ECO:0007669"/>
    <property type="project" value="Ensembl"/>
</dbReference>
<evidence type="ECO:0000256" key="1">
    <source>
        <dbReference type="ARBA" id="ARBA00004286"/>
    </source>
</evidence>
<dbReference type="CDD" id="cd03243">
    <property type="entry name" value="ABC_MutS_homologs"/>
    <property type="match status" value="1"/>
</dbReference>
<reference evidence="13" key="2">
    <citation type="submission" date="2025-08" db="UniProtKB">
        <authorList>
            <consortium name="Ensembl"/>
        </authorList>
    </citation>
    <scope>IDENTIFICATION</scope>
    <source>
        <strain evidence="13">broiler</strain>
    </source>
</reference>
<dbReference type="FunFam" id="1.10.1420.10:FF:000013">
    <property type="entry name" value="mutS protein homolog 4"/>
    <property type="match status" value="1"/>
</dbReference>
<evidence type="ECO:0000259" key="12">
    <source>
        <dbReference type="PROSITE" id="PS00486"/>
    </source>
</evidence>
<keyword evidence="14" id="KW-1185">Reference proteome</keyword>
<evidence type="ECO:0000256" key="4">
    <source>
        <dbReference type="ARBA" id="ARBA00022741"/>
    </source>
</evidence>
<dbReference type="GO" id="GO:0005524">
    <property type="term" value="F:ATP binding"/>
    <property type="evidence" value="ECO:0007669"/>
    <property type="project" value="UniProtKB-KW"/>
</dbReference>
<evidence type="ECO:0000256" key="6">
    <source>
        <dbReference type="ARBA" id="ARBA00023125"/>
    </source>
</evidence>
<dbReference type="GeneTree" id="ENSGT00550000074897"/>
<dbReference type="Gene3D" id="3.40.50.300">
    <property type="entry name" value="P-loop containing nucleotide triphosphate hydrolases"/>
    <property type="match status" value="1"/>
</dbReference>
<dbReference type="GO" id="GO:0032301">
    <property type="term" value="C:MutSalpha complex"/>
    <property type="evidence" value="ECO:0007669"/>
    <property type="project" value="UniProtKB-UniRule"/>
</dbReference>
<dbReference type="GO" id="GO:0030983">
    <property type="term" value="F:mismatched DNA binding"/>
    <property type="evidence" value="ECO:0007669"/>
    <property type="project" value="InterPro"/>
</dbReference>
<sequence>MSNGSSKTEACGQAVISAASESYTGRCSSSLSGLGGHYTLGLLQTPRSTADSIGGFSSGGAGLTPFRAAGSGGKEPPRSGRGESYLGDKSSCAENASAVNLTGGGSARSLNNACVGKVPFSTNRSIGRSHTPVTGYSVTSSSTASAHTAASVIVAVVEGRGLARGEVGMASIDLKNPEVILSQFADNTTYAKVITKLKILTPLEIIMPNTSCEAGNTTKLFALITEHFKNVTFTTVQRKYFNETKGLEYIEQLCASEFSTVFMEIQSKYYCLAAAAALLKYVEFIQNSIYAPKSLKVHFQGSEKTAMIDSSSAQNLELVTNNRDSRNGHTLFGVLNYTRTPGGSRRLRSNILEPLVDAETIKTRLDCVQEFLQDEELFFGLQAVISKFLDTEQLLSILVQIPKQDTVKTAESKISNIIYLKHTLELVEPLKAALRRCNTSLLRAYYNALEDRRFGIILEKITAVINDDTRYAKGCLSMRTQKCYAVKPNINEFLDIARRTYTEIVDDIAGMITQLAEKYNLPLKTSFSSVRGFFIQMNADCSALPNGKLPSEFTKVTKTRNTYSFTSADLIKMNERCQESLREIYHMTYLIVCKLLNEIYEHIHCLYKLSDIVSMLDMLLSFAHACTISDYVRPEFTDTLAIKQGWHPILEKIAMEKPVSNNAYLTEGSNFLIITGPNMSGKSTYIKQIALCQIMAQIGSYVPAEYCSFRIAEQIFTRIGMDDDIETNASTFMKEMKEITYIIQNANDKSLIIIDELGRGTSAEEGIGICYAACEYLLNLKAFTLFATHFLELCHMDALYPNVENYHFEVQHVRSSAGKEKITYTYTLSKGYTEEKNYGLKAAEVSSLPPSIILDAKAITNHIAKQILNSTDREPLLR</sequence>
<dbReference type="OrthoDB" id="10265994at2759"/>
<evidence type="ECO:0000256" key="7">
    <source>
        <dbReference type="ARBA" id="ARBA00023254"/>
    </source>
</evidence>
<organism evidence="13 14">
    <name type="scientific">Gallus gallus</name>
    <name type="common">Chicken</name>
    <dbReference type="NCBI Taxonomy" id="9031"/>
    <lineage>
        <taxon>Eukaryota</taxon>
        <taxon>Metazoa</taxon>
        <taxon>Chordata</taxon>
        <taxon>Craniata</taxon>
        <taxon>Vertebrata</taxon>
        <taxon>Euteleostomi</taxon>
        <taxon>Archelosauria</taxon>
        <taxon>Archosauria</taxon>
        <taxon>Dinosauria</taxon>
        <taxon>Saurischia</taxon>
        <taxon>Theropoda</taxon>
        <taxon>Coelurosauria</taxon>
        <taxon>Aves</taxon>
        <taxon>Neognathae</taxon>
        <taxon>Galloanserae</taxon>
        <taxon>Galliformes</taxon>
        <taxon>Phasianidae</taxon>
        <taxon>Phasianinae</taxon>
        <taxon>Gallus</taxon>
    </lineage>
</organism>
<name>A0A8V0ZXY0_CHICK</name>
<dbReference type="GO" id="GO:0007283">
    <property type="term" value="P:spermatogenesis"/>
    <property type="evidence" value="ECO:0007669"/>
    <property type="project" value="Ensembl"/>
</dbReference>
<dbReference type="PANTHER" id="PTHR11361">
    <property type="entry name" value="DNA MISMATCH REPAIR PROTEIN MUTS FAMILY MEMBER"/>
    <property type="match status" value="1"/>
</dbReference>
<evidence type="ECO:0000256" key="2">
    <source>
        <dbReference type="ARBA" id="ARBA00006271"/>
    </source>
</evidence>
<evidence type="ECO:0000256" key="3">
    <source>
        <dbReference type="ARBA" id="ARBA00022454"/>
    </source>
</evidence>
<dbReference type="Ensembl" id="ENSGALT00010058788.1">
    <property type="protein sequence ID" value="ENSGALP00010035753.1"/>
    <property type="gene ID" value="ENSGALG00010024102.1"/>
</dbReference>
<dbReference type="FunFam" id="3.30.420.110:FF:000003">
    <property type="entry name" value="mutS protein homolog 4"/>
    <property type="match status" value="1"/>
</dbReference>
<dbReference type="SUPFAM" id="SSF48334">
    <property type="entry name" value="DNA repair protein MutS, domain III"/>
    <property type="match status" value="1"/>
</dbReference>
<evidence type="ECO:0000256" key="9">
    <source>
        <dbReference type="ARBA" id="ARBA00063901"/>
    </source>
</evidence>
<keyword evidence="4" id="KW-0547">Nucleotide-binding</keyword>
<dbReference type="InterPro" id="IPR036187">
    <property type="entry name" value="DNA_mismatch_repair_MutS_sf"/>
</dbReference>
<dbReference type="InterPro" id="IPR027417">
    <property type="entry name" value="P-loop_NTPase"/>
</dbReference>
<dbReference type="GO" id="GO:0007292">
    <property type="term" value="P:female gamete generation"/>
    <property type="evidence" value="ECO:0007669"/>
    <property type="project" value="Ensembl"/>
</dbReference>
<dbReference type="InterPro" id="IPR011184">
    <property type="entry name" value="DNA_mismatch_repair_Msh2"/>
</dbReference>
<dbReference type="Gene3D" id="1.10.1420.10">
    <property type="match status" value="2"/>
</dbReference>
<protein>
    <recommendedName>
        <fullName evidence="10">DNA mismatch repair protein</fullName>
    </recommendedName>
</protein>
<dbReference type="SUPFAM" id="SSF52540">
    <property type="entry name" value="P-loop containing nucleoside triphosphate hydrolases"/>
    <property type="match status" value="1"/>
</dbReference>
<dbReference type="GO" id="GO:0000795">
    <property type="term" value="C:synaptonemal complex"/>
    <property type="evidence" value="ECO:0007669"/>
    <property type="project" value="Ensembl"/>
</dbReference>
<reference evidence="13" key="1">
    <citation type="submission" date="2020-11" db="EMBL/GenBank/DDBJ databases">
        <title>Gallus gallus (Chicken) genome, bGalGal1, GRCg7b, maternal haplotype autosomes + Z &amp; W.</title>
        <authorList>
            <person name="Warren W."/>
            <person name="Formenti G."/>
            <person name="Fedrigo O."/>
            <person name="Haase B."/>
            <person name="Mountcastle J."/>
            <person name="Balacco J."/>
            <person name="Tracey A."/>
            <person name="Schneider V."/>
            <person name="Okimoto R."/>
            <person name="Cheng H."/>
            <person name="Hawken R."/>
            <person name="Howe K."/>
            <person name="Jarvis E.D."/>
        </authorList>
    </citation>
    <scope>NUCLEOTIDE SEQUENCE [LARGE SCALE GENOMIC DNA]</scope>
    <source>
        <strain evidence="13">Broiler</strain>
    </source>
</reference>
<evidence type="ECO:0000313" key="14">
    <source>
        <dbReference type="Proteomes" id="UP000000539"/>
    </source>
</evidence>
<dbReference type="FunFam" id="1.10.1420.10:FF:000016">
    <property type="entry name" value="mutS protein homolog 4"/>
    <property type="match status" value="1"/>
</dbReference>
<evidence type="ECO:0000256" key="10">
    <source>
        <dbReference type="PIRNR" id="PIRNR005813"/>
    </source>
</evidence>
<keyword evidence="6 10" id="KW-0238">DNA-binding</keyword>
<evidence type="ECO:0000256" key="11">
    <source>
        <dbReference type="SAM" id="MobiDB-lite"/>
    </source>
</evidence>
<dbReference type="PANTHER" id="PTHR11361:SF21">
    <property type="entry name" value="MUTS PROTEIN HOMOLOG 4"/>
    <property type="match status" value="1"/>
</dbReference>
<gene>
    <name evidence="13" type="primary">SGF29</name>
</gene>
<reference evidence="13" key="3">
    <citation type="submission" date="2025-09" db="UniProtKB">
        <authorList>
            <consortium name="Ensembl"/>
        </authorList>
    </citation>
    <scope>IDENTIFICATION</scope>
    <source>
        <strain evidence="13">broiler</strain>
    </source>
</reference>
<dbReference type="GO" id="GO:0140664">
    <property type="term" value="F:ATP-dependent DNA damage sensor activity"/>
    <property type="evidence" value="ECO:0007669"/>
    <property type="project" value="InterPro"/>
</dbReference>
<dbReference type="GO" id="GO:0007129">
    <property type="term" value="P:homologous chromosome pairing at meiosis"/>
    <property type="evidence" value="ECO:0007669"/>
    <property type="project" value="Ensembl"/>
</dbReference>
<keyword evidence="3" id="KW-0158">Chromosome</keyword>
<comment type="similarity">
    <text evidence="2 10">Belongs to the DNA mismatch repair MutS family.</text>
</comment>
<dbReference type="GO" id="GO:0006298">
    <property type="term" value="P:mismatch repair"/>
    <property type="evidence" value="ECO:0007669"/>
    <property type="project" value="UniProtKB-UniRule"/>
</dbReference>
<keyword evidence="7" id="KW-0469">Meiosis</keyword>
<comment type="subunit">
    <text evidence="9">Heterooligomer of MSH4 and MSH5.</text>
</comment>
<dbReference type="SMART" id="SM00534">
    <property type="entry name" value="MUTSac"/>
    <property type="match status" value="1"/>
</dbReference>
<comment type="function">
    <text evidence="8">Involved in meiotic recombination. Required for reciprocal recombination and proper segregation of homologous chromosomes at meiosis.</text>
</comment>
<dbReference type="Pfam" id="PF05188">
    <property type="entry name" value="MutS_II"/>
    <property type="match status" value="1"/>
</dbReference>
<dbReference type="InterPro" id="IPR007860">
    <property type="entry name" value="DNA_mmatch_repair_MutS_con_dom"/>
</dbReference>
<dbReference type="InterPro" id="IPR036678">
    <property type="entry name" value="MutS_con_dom_sf"/>
</dbReference>
<dbReference type="InterPro" id="IPR000432">
    <property type="entry name" value="DNA_mismatch_repair_MutS_C"/>
</dbReference>
<dbReference type="SMART" id="SM00533">
    <property type="entry name" value="MUTSd"/>
    <property type="match status" value="1"/>
</dbReference>
<comment type="subcellular location">
    <subcellularLocation>
        <location evidence="1">Chromosome</location>
    </subcellularLocation>
    <subcellularLocation>
        <location evidence="10">Nucleus</location>
    </subcellularLocation>
</comment>
<dbReference type="Proteomes" id="UP000000539">
    <property type="component" value="Chromosome 8"/>
</dbReference>
<dbReference type="FunFam" id="3.40.50.300:FF:000870">
    <property type="entry name" value="MutS protein homolog 4"/>
    <property type="match status" value="1"/>
</dbReference>
<keyword evidence="10" id="KW-0227">DNA damage</keyword>
<dbReference type="Pfam" id="PF05192">
    <property type="entry name" value="MutS_III"/>
    <property type="match status" value="1"/>
</dbReference>